<evidence type="ECO:0000313" key="2">
    <source>
        <dbReference type="Proteomes" id="UP001159363"/>
    </source>
</evidence>
<proteinExistence type="predicted"/>
<dbReference type="Proteomes" id="UP001159363">
    <property type="component" value="Chromosome 2"/>
</dbReference>
<keyword evidence="2" id="KW-1185">Reference proteome</keyword>
<organism evidence="1 2">
    <name type="scientific">Dryococelus australis</name>
    <dbReference type="NCBI Taxonomy" id="614101"/>
    <lineage>
        <taxon>Eukaryota</taxon>
        <taxon>Metazoa</taxon>
        <taxon>Ecdysozoa</taxon>
        <taxon>Arthropoda</taxon>
        <taxon>Hexapoda</taxon>
        <taxon>Insecta</taxon>
        <taxon>Pterygota</taxon>
        <taxon>Neoptera</taxon>
        <taxon>Polyneoptera</taxon>
        <taxon>Phasmatodea</taxon>
        <taxon>Verophasmatodea</taxon>
        <taxon>Anareolatae</taxon>
        <taxon>Phasmatidae</taxon>
        <taxon>Eurycanthinae</taxon>
        <taxon>Dryococelus</taxon>
    </lineage>
</organism>
<reference evidence="1 2" key="1">
    <citation type="submission" date="2023-02" db="EMBL/GenBank/DDBJ databases">
        <title>LHISI_Scaffold_Assembly.</title>
        <authorList>
            <person name="Stuart O.P."/>
            <person name="Cleave R."/>
            <person name="Magrath M.J.L."/>
            <person name="Mikheyev A.S."/>
        </authorList>
    </citation>
    <scope>NUCLEOTIDE SEQUENCE [LARGE SCALE GENOMIC DNA]</scope>
    <source>
        <strain evidence="1">Daus_M_001</strain>
        <tissue evidence="1">Leg muscle</tissue>
    </source>
</reference>
<sequence>MGASPAPAALSRHMTNVNVAAICNYQRASPAPGDALESLRFAHHYGGERKGKDAVRLHDEGILKLALLELSSSVVQNVLTAYSNISWKENGSHNTLNLLEHTANVFSFSTGCRLRENAFLQLNWPLEIAAGYGAVVTHRTRIREDPGSIPGPAIPISGVRGFPKSLQRGAKRNPKNPHVVCYVGAAGAERLACSPPAKANGVRSPAGSLPGYSRVGIVPGRSRWSSGFSRGSPIPPNILILELLYTHLASPKRHSRTSLSKVDQISSLTLSCEATANEHTAEAPVCRGVRSLAYESLISQNFPNPSYDAIMPISPGTLIGQWSSAMFLASERSTLACMYSRVPKVHPLPSADERAKRRQPGLLPPCLFIEAHEMLARVTSGNPQRGNEAGDYYSSRGSAWRGGEFEITLLPLPTLYNSPSPGPPAPARHRNFSTALYDTLCSRSTLHCHLQTPARYHVPALPLVLILGSHEAEGYLGSGTLARLQKRWKETWTGRSEHLQKKWREGSNRLVAKCEQVKARVSRHLLGYKAKLLGFN</sequence>
<gene>
    <name evidence="1" type="ORF">PR048_004093</name>
</gene>
<comment type="caution">
    <text evidence="1">The sequence shown here is derived from an EMBL/GenBank/DDBJ whole genome shotgun (WGS) entry which is preliminary data.</text>
</comment>
<name>A0ABQ9I5J4_9NEOP</name>
<protein>
    <submittedName>
        <fullName evidence="1">Uncharacterized protein</fullName>
    </submittedName>
</protein>
<accession>A0ABQ9I5J4</accession>
<evidence type="ECO:0000313" key="1">
    <source>
        <dbReference type="EMBL" id="KAJ8891565.1"/>
    </source>
</evidence>
<dbReference type="EMBL" id="JARBHB010000002">
    <property type="protein sequence ID" value="KAJ8891565.1"/>
    <property type="molecule type" value="Genomic_DNA"/>
</dbReference>